<evidence type="ECO:0000256" key="1">
    <source>
        <dbReference type="ARBA" id="ARBA00011738"/>
    </source>
</evidence>
<dbReference type="InterPro" id="IPR004525">
    <property type="entry name" value="EpmA"/>
</dbReference>
<accession>A0A4R4A9G9</accession>
<dbReference type="NCBIfam" id="NF006828">
    <property type="entry name" value="PRK09350.1"/>
    <property type="match status" value="1"/>
</dbReference>
<comment type="catalytic activity">
    <reaction evidence="5">
        <text>D-beta-lysine + L-lysyl-[protein] + ATP = N(6)-((3R)-3,6-diaminohexanoyl)-L-lysyl-[protein] + AMP + diphosphate + H(+)</text>
        <dbReference type="Rhea" id="RHEA:83435"/>
        <dbReference type="Rhea" id="RHEA-COMP:9752"/>
        <dbReference type="Rhea" id="RHEA-COMP:20131"/>
        <dbReference type="ChEBI" id="CHEBI:15378"/>
        <dbReference type="ChEBI" id="CHEBI:29969"/>
        <dbReference type="ChEBI" id="CHEBI:30616"/>
        <dbReference type="ChEBI" id="CHEBI:33019"/>
        <dbReference type="ChEBI" id="CHEBI:84138"/>
        <dbReference type="ChEBI" id="CHEBI:156053"/>
        <dbReference type="ChEBI" id="CHEBI:456215"/>
    </reaction>
    <physiologicalReaction direction="left-to-right" evidence="5">
        <dbReference type="Rhea" id="RHEA:83436"/>
    </physiologicalReaction>
</comment>
<feature type="domain" description="Aminoacyl-transfer RNA synthetases class-II family profile" evidence="6">
    <location>
        <begin position="27"/>
        <end position="327"/>
    </location>
</feature>
<dbReference type="GO" id="GO:0006430">
    <property type="term" value="P:lysyl-tRNA aminoacylation"/>
    <property type="evidence" value="ECO:0007669"/>
    <property type="project" value="InterPro"/>
</dbReference>
<dbReference type="GO" id="GO:0000049">
    <property type="term" value="F:tRNA binding"/>
    <property type="evidence" value="ECO:0007669"/>
    <property type="project" value="TreeGrafter"/>
</dbReference>
<dbReference type="PROSITE" id="PS50862">
    <property type="entry name" value="AA_TRNA_LIGASE_II"/>
    <property type="match status" value="1"/>
</dbReference>
<evidence type="ECO:0000256" key="2">
    <source>
        <dbReference type="ARBA" id="ARBA00022598"/>
    </source>
</evidence>
<dbReference type="InterPro" id="IPR018149">
    <property type="entry name" value="Lys-tRNA-synth_II_C"/>
</dbReference>
<dbReference type="SUPFAM" id="SSF55681">
    <property type="entry name" value="Class II aaRS and biotin synthetases"/>
    <property type="match status" value="1"/>
</dbReference>
<keyword evidence="3" id="KW-0547">Nucleotide-binding</keyword>
<dbReference type="GO" id="GO:0005524">
    <property type="term" value="F:ATP binding"/>
    <property type="evidence" value="ECO:0007669"/>
    <property type="project" value="UniProtKB-KW"/>
</dbReference>
<dbReference type="InterPro" id="IPR004364">
    <property type="entry name" value="Aa-tRNA-synt_II"/>
</dbReference>
<dbReference type="EMBL" id="SMDC01000006">
    <property type="protein sequence ID" value="TCW35581.1"/>
    <property type="molecule type" value="Genomic_DNA"/>
</dbReference>
<dbReference type="FunFam" id="3.30.930.10:FF:000017">
    <property type="entry name" value="Elongation factor P--(R)-beta-lysine ligase"/>
    <property type="match status" value="1"/>
</dbReference>
<dbReference type="Pfam" id="PF00152">
    <property type="entry name" value="tRNA-synt_2"/>
    <property type="match status" value="1"/>
</dbReference>
<evidence type="ECO:0000259" key="6">
    <source>
        <dbReference type="PROSITE" id="PS50862"/>
    </source>
</evidence>
<name>A0A4R4A9G9_MARGR</name>
<keyword evidence="7" id="KW-0030">Aminoacyl-tRNA synthetase</keyword>
<dbReference type="GO" id="GO:0004824">
    <property type="term" value="F:lysine-tRNA ligase activity"/>
    <property type="evidence" value="ECO:0007669"/>
    <property type="project" value="InterPro"/>
</dbReference>
<comment type="caution">
    <text evidence="7">The sequence shown here is derived from an EMBL/GenBank/DDBJ whole genome shotgun (WGS) entry which is preliminary data.</text>
</comment>
<keyword evidence="2" id="KW-0436">Ligase</keyword>
<proteinExistence type="predicted"/>
<organism evidence="7 8">
    <name type="scientific">Marichromatium gracile</name>
    <name type="common">Chromatium gracile</name>
    <dbReference type="NCBI Taxonomy" id="1048"/>
    <lineage>
        <taxon>Bacteria</taxon>
        <taxon>Pseudomonadati</taxon>
        <taxon>Pseudomonadota</taxon>
        <taxon>Gammaproteobacteria</taxon>
        <taxon>Chromatiales</taxon>
        <taxon>Chromatiaceae</taxon>
        <taxon>Marichromatium</taxon>
    </lineage>
</organism>
<dbReference type="PANTHER" id="PTHR42918:SF6">
    <property type="entry name" value="ELONGATION FACTOR P--(R)-BETA-LYSINE LIGASE"/>
    <property type="match status" value="1"/>
</dbReference>
<dbReference type="Gene3D" id="3.30.930.10">
    <property type="entry name" value="Bira Bifunctional Protein, Domain 2"/>
    <property type="match status" value="1"/>
</dbReference>
<evidence type="ECO:0000313" key="8">
    <source>
        <dbReference type="Proteomes" id="UP000295247"/>
    </source>
</evidence>
<dbReference type="PANTHER" id="PTHR42918">
    <property type="entry name" value="LYSYL-TRNA SYNTHETASE"/>
    <property type="match status" value="1"/>
</dbReference>
<dbReference type="PRINTS" id="PR00982">
    <property type="entry name" value="TRNASYNTHLYS"/>
</dbReference>
<evidence type="ECO:0000256" key="3">
    <source>
        <dbReference type="ARBA" id="ARBA00022741"/>
    </source>
</evidence>
<gene>
    <name evidence="7" type="ORF">EDC29_106149</name>
</gene>
<evidence type="ECO:0000256" key="5">
    <source>
        <dbReference type="ARBA" id="ARBA00052794"/>
    </source>
</evidence>
<dbReference type="NCBIfam" id="TIGR00462">
    <property type="entry name" value="genX"/>
    <property type="match status" value="1"/>
</dbReference>
<reference evidence="7 8" key="1">
    <citation type="submission" date="2019-03" db="EMBL/GenBank/DDBJ databases">
        <title>Genomic Encyclopedia of Type Strains, Phase IV (KMG-IV): sequencing the most valuable type-strain genomes for metagenomic binning, comparative biology and taxonomic classification.</title>
        <authorList>
            <person name="Goeker M."/>
        </authorList>
    </citation>
    <scope>NUCLEOTIDE SEQUENCE [LARGE SCALE GENOMIC DNA]</scope>
    <source>
        <strain evidence="7 8">DSM 203</strain>
    </source>
</reference>
<dbReference type="AlphaFoldDB" id="A0A4R4A9G9"/>
<protein>
    <submittedName>
        <fullName evidence="7">Lysyl-tRNA synthetase class 2</fullName>
    </submittedName>
</protein>
<dbReference type="RefSeq" id="WP_132229798.1">
    <property type="nucleotide sequence ID" value="NZ_NRRH01000009.1"/>
</dbReference>
<dbReference type="GO" id="GO:0005829">
    <property type="term" value="C:cytosol"/>
    <property type="evidence" value="ECO:0007669"/>
    <property type="project" value="TreeGrafter"/>
</dbReference>
<dbReference type="InterPro" id="IPR045864">
    <property type="entry name" value="aa-tRNA-synth_II/BPL/LPL"/>
</dbReference>
<evidence type="ECO:0000256" key="4">
    <source>
        <dbReference type="ARBA" id="ARBA00022840"/>
    </source>
</evidence>
<evidence type="ECO:0000313" key="7">
    <source>
        <dbReference type="EMBL" id="TCW35581.1"/>
    </source>
</evidence>
<sequence>MSPAARDTAAAGLPWRPCATREMLEARAAMLARIRAFFAAAGVLEVETPLLSRAAVTDPALTSLAVRPGTGVAGGYLHTSPEFAMKRLLAAGSGPIYQICKVFRDDERGRWHHPEFSLLEWYRPGWDYQRLIDEVAALVRAALDRPALAVERVSYRALFRDGLGIDPWETSVAALRDCARRVGIGGVEGLELDRDGWLDLLLSHRLESGLGRGRLSFVHDYPPSQAALARVRPGAAPVAERFELYVEGVELANGFQELTDAAEQRARFDADLDWRRANGQAEVPTDVHFLAALEAGLPESAGVALGLDRLLMIATGAPDIDAVLAFPVERA</sequence>
<dbReference type="Proteomes" id="UP000295247">
    <property type="component" value="Unassembled WGS sequence"/>
</dbReference>
<comment type="subunit">
    <text evidence="1">Homodimer.</text>
</comment>
<dbReference type="InterPro" id="IPR006195">
    <property type="entry name" value="aa-tRNA-synth_II"/>
</dbReference>
<keyword evidence="4" id="KW-0067">ATP-binding</keyword>